<reference evidence="1" key="1">
    <citation type="journal article" date="2011" name="PLoS Biol.">
        <title>Gene gain and loss during evolution of obligate parasitism in the white rust pathogen of Arabidopsis thaliana.</title>
        <authorList>
            <person name="Kemen E."/>
            <person name="Gardiner A."/>
            <person name="Schultz-Larsen T."/>
            <person name="Kemen A.C."/>
            <person name="Balmuth A.L."/>
            <person name="Robert-Seilaniantz A."/>
            <person name="Bailey K."/>
            <person name="Holub E."/>
            <person name="Studholme D.J."/>
            <person name="Maclean D."/>
            <person name="Jones J.D."/>
        </authorList>
    </citation>
    <scope>NUCLEOTIDE SEQUENCE</scope>
</reference>
<organism evidence="1">
    <name type="scientific">Albugo laibachii Nc14</name>
    <dbReference type="NCBI Taxonomy" id="890382"/>
    <lineage>
        <taxon>Eukaryota</taxon>
        <taxon>Sar</taxon>
        <taxon>Stramenopiles</taxon>
        <taxon>Oomycota</taxon>
        <taxon>Peronosporomycetes</taxon>
        <taxon>Albuginales</taxon>
        <taxon>Albuginaceae</taxon>
        <taxon>Albugo</taxon>
    </lineage>
</organism>
<name>F0WD04_9STRA</name>
<evidence type="ECO:0000313" key="1">
    <source>
        <dbReference type="EMBL" id="CCA19076.1"/>
    </source>
</evidence>
<dbReference type="AlphaFoldDB" id="F0WD04"/>
<gene>
    <name evidence="1" type="primary">AlNc14C63G4528</name>
    <name evidence="1" type="ORF">ALNC14_052190</name>
</gene>
<protein>
    <submittedName>
        <fullName evidence="1">AlNc14C63G4528 protein</fullName>
    </submittedName>
</protein>
<reference evidence="1" key="2">
    <citation type="submission" date="2011-02" db="EMBL/GenBank/DDBJ databases">
        <authorList>
            <person name="MacLean D."/>
        </authorList>
    </citation>
    <scope>NUCLEOTIDE SEQUENCE</scope>
</reference>
<dbReference type="EMBL" id="FR824108">
    <property type="protein sequence ID" value="CCA19076.1"/>
    <property type="molecule type" value="Genomic_DNA"/>
</dbReference>
<accession>F0WD04</accession>
<proteinExistence type="predicted"/>
<sequence length="77" mass="8677">MEALSDGVSEDEKLISKIIENVQGIDILQAKEMLRRVFEGLRNEEASEVALSAKVPKLPKQVFPSRTEREHEISQKG</sequence>
<dbReference type="HOGENOM" id="CLU_2643174_0_0_1"/>